<dbReference type="PANTHER" id="PTHR43669">
    <property type="entry name" value="5-KETO-D-GLUCONATE 5-REDUCTASE"/>
    <property type="match status" value="1"/>
</dbReference>
<evidence type="ECO:0008006" key="6">
    <source>
        <dbReference type="Google" id="ProtNLM"/>
    </source>
</evidence>
<dbReference type="GO" id="GO:0016491">
    <property type="term" value="F:oxidoreductase activity"/>
    <property type="evidence" value="ECO:0007669"/>
    <property type="project" value="UniProtKB-KW"/>
</dbReference>
<dbReference type="PANTHER" id="PTHR43669:SF3">
    <property type="entry name" value="ALCOHOL DEHYDROGENASE, PUTATIVE (AFU_ORTHOLOGUE AFUA_3G03445)-RELATED"/>
    <property type="match status" value="1"/>
</dbReference>
<dbReference type="PRINTS" id="PR00081">
    <property type="entry name" value="GDHRDH"/>
</dbReference>
<organism evidence="4 5">
    <name type="scientific">Candidatus Raymondbacteria bacterium RIFOXYD12_FULL_49_13</name>
    <dbReference type="NCBI Taxonomy" id="1817890"/>
    <lineage>
        <taxon>Bacteria</taxon>
        <taxon>Raymondiibacteriota</taxon>
    </lineage>
</organism>
<keyword evidence="2" id="KW-0560">Oxidoreductase</keyword>
<sequence length="372" mass="40293">MKTKISDAVFASFCATAIRMASGNNELLPVVWFRPTTGKKPITGLEVLFVPRAPDSEKQCALLQQIIATFRKKTGAIPAVVEVNGLGVFTLQPTDKTAGMRLRGKIAVVTGSAQGFGQGIAGLMAREGAHVVVADIQEARARATADKLCAEFGPWAARAICVDVTREESIKQLCIETVLAFGGLDVLVSNAGILRAGGLDEMDIETFELVTKINYSAYFLCVKHASFYMKLQHRLNPELFMDIIQINSKSGLSGSKKNFAYAGGKFGGIGLTQSFALELIEHNIKVNAVCPGNFFEGPLWSDPQNGLFVQYLKAGKAPEAKTIADVKRFYENKVPMKRGCTPEDVTKAILYVIDQTYETGQAIPVTGGQEMK</sequence>
<comment type="caution">
    <text evidence="4">The sequence shown here is derived from an EMBL/GenBank/DDBJ whole genome shotgun (WGS) entry which is preliminary data.</text>
</comment>
<evidence type="ECO:0000313" key="5">
    <source>
        <dbReference type="Proteomes" id="UP000179243"/>
    </source>
</evidence>
<protein>
    <recommendedName>
        <fullName evidence="6">Sorbitol-6-phosphate 2-dehydrogenase</fullName>
    </recommendedName>
</protein>
<evidence type="ECO:0000256" key="2">
    <source>
        <dbReference type="ARBA" id="ARBA00023002"/>
    </source>
</evidence>
<comment type="similarity">
    <text evidence="1 3">Belongs to the short-chain dehydrogenases/reductases (SDR) family.</text>
</comment>
<dbReference type="EMBL" id="MFYX01000154">
    <property type="protein sequence ID" value="OGK00107.1"/>
    <property type="molecule type" value="Genomic_DNA"/>
</dbReference>
<dbReference type="AlphaFoldDB" id="A0A1F7F0N8"/>
<dbReference type="PRINTS" id="PR00080">
    <property type="entry name" value="SDRFAMILY"/>
</dbReference>
<evidence type="ECO:0000256" key="1">
    <source>
        <dbReference type="ARBA" id="ARBA00006484"/>
    </source>
</evidence>
<dbReference type="InterPro" id="IPR020904">
    <property type="entry name" value="Sc_DH/Rdtase_CS"/>
</dbReference>
<dbReference type="SUPFAM" id="SSF51735">
    <property type="entry name" value="NAD(P)-binding Rossmann-fold domains"/>
    <property type="match status" value="1"/>
</dbReference>
<accession>A0A1F7F0N8</accession>
<dbReference type="Gene3D" id="3.40.50.720">
    <property type="entry name" value="NAD(P)-binding Rossmann-like Domain"/>
    <property type="match status" value="1"/>
</dbReference>
<dbReference type="Pfam" id="PF00106">
    <property type="entry name" value="adh_short"/>
    <property type="match status" value="1"/>
</dbReference>
<dbReference type="Proteomes" id="UP000179243">
    <property type="component" value="Unassembled WGS sequence"/>
</dbReference>
<gene>
    <name evidence="4" type="ORF">A2519_12855</name>
</gene>
<evidence type="ECO:0000313" key="4">
    <source>
        <dbReference type="EMBL" id="OGK00107.1"/>
    </source>
</evidence>
<dbReference type="FunFam" id="3.40.50.720:FF:000084">
    <property type="entry name" value="Short-chain dehydrogenase reductase"/>
    <property type="match status" value="1"/>
</dbReference>
<evidence type="ECO:0000256" key="3">
    <source>
        <dbReference type="RuleBase" id="RU000363"/>
    </source>
</evidence>
<proteinExistence type="inferred from homology"/>
<dbReference type="PROSITE" id="PS00061">
    <property type="entry name" value="ADH_SHORT"/>
    <property type="match status" value="1"/>
</dbReference>
<dbReference type="InterPro" id="IPR036291">
    <property type="entry name" value="NAD(P)-bd_dom_sf"/>
</dbReference>
<reference evidence="4 5" key="1">
    <citation type="journal article" date="2016" name="Nat. Commun.">
        <title>Thousands of microbial genomes shed light on interconnected biogeochemical processes in an aquifer system.</title>
        <authorList>
            <person name="Anantharaman K."/>
            <person name="Brown C.T."/>
            <person name="Hug L.A."/>
            <person name="Sharon I."/>
            <person name="Castelle C.J."/>
            <person name="Probst A.J."/>
            <person name="Thomas B.C."/>
            <person name="Singh A."/>
            <person name="Wilkins M.J."/>
            <person name="Karaoz U."/>
            <person name="Brodie E.L."/>
            <person name="Williams K.H."/>
            <person name="Hubbard S.S."/>
            <person name="Banfield J.F."/>
        </authorList>
    </citation>
    <scope>NUCLEOTIDE SEQUENCE [LARGE SCALE GENOMIC DNA]</scope>
</reference>
<dbReference type="InterPro" id="IPR002347">
    <property type="entry name" value="SDR_fam"/>
</dbReference>
<name>A0A1F7F0N8_UNCRA</name>